<feature type="chain" id="PRO_5038857660" evidence="2">
    <location>
        <begin position="24"/>
        <end position="97"/>
    </location>
</feature>
<dbReference type="AlphaFoldDB" id="A0A1E7LA38"/>
<gene>
    <name evidence="3" type="ORF">AN218_05795</name>
</gene>
<proteinExistence type="predicted"/>
<dbReference type="Proteomes" id="UP000176005">
    <property type="component" value="Unassembled WGS sequence"/>
</dbReference>
<organism evidence="3 4">
    <name type="scientific">Streptomyces nanshensis</name>
    <dbReference type="NCBI Taxonomy" id="518642"/>
    <lineage>
        <taxon>Bacteria</taxon>
        <taxon>Bacillati</taxon>
        <taxon>Actinomycetota</taxon>
        <taxon>Actinomycetes</taxon>
        <taxon>Kitasatosporales</taxon>
        <taxon>Streptomycetaceae</taxon>
        <taxon>Streptomyces</taxon>
    </lineage>
</organism>
<sequence>MITHEHRTALAASAAALTAAALAATAGAGWGPLLTLALIGYGTVLGAVVATSALRLGTVLRVTSHGLVLAAVVTALVLISTARSVAALTGVNTSWAA</sequence>
<dbReference type="EMBL" id="LJGW01000107">
    <property type="protein sequence ID" value="OEV13018.1"/>
    <property type="molecule type" value="Genomic_DNA"/>
</dbReference>
<keyword evidence="4" id="KW-1185">Reference proteome</keyword>
<evidence type="ECO:0000313" key="4">
    <source>
        <dbReference type="Proteomes" id="UP000176005"/>
    </source>
</evidence>
<evidence type="ECO:0000256" key="1">
    <source>
        <dbReference type="SAM" id="Phobius"/>
    </source>
</evidence>
<keyword evidence="1" id="KW-0472">Membrane</keyword>
<dbReference type="RefSeq" id="WP_070015527.1">
    <property type="nucleotide sequence ID" value="NZ_LJGW01000107.1"/>
</dbReference>
<accession>A0A1E7LA38</accession>
<feature type="transmembrane region" description="Helical" evidence="1">
    <location>
        <begin position="66"/>
        <end position="86"/>
    </location>
</feature>
<name>A0A1E7LA38_9ACTN</name>
<reference evidence="3 4" key="1">
    <citation type="journal article" date="2016" name="Front. Microbiol.">
        <title>Comparative Genomics Analysis of Streptomyces Species Reveals Their Adaptation to the Marine Environment and Their Diversity at the Genomic Level.</title>
        <authorList>
            <person name="Tian X."/>
            <person name="Zhang Z."/>
            <person name="Yang T."/>
            <person name="Chen M."/>
            <person name="Li J."/>
            <person name="Chen F."/>
            <person name="Yang J."/>
            <person name="Li W."/>
            <person name="Zhang B."/>
            <person name="Zhang Z."/>
            <person name="Wu J."/>
            <person name="Zhang C."/>
            <person name="Long L."/>
            <person name="Xiao J."/>
        </authorList>
    </citation>
    <scope>NUCLEOTIDE SEQUENCE [LARGE SCALE GENOMIC DNA]</scope>
    <source>
        <strain evidence="3 4">SCSIO 10429</strain>
    </source>
</reference>
<keyword evidence="1" id="KW-1133">Transmembrane helix</keyword>
<evidence type="ECO:0000256" key="2">
    <source>
        <dbReference type="SAM" id="SignalP"/>
    </source>
</evidence>
<protein>
    <submittedName>
        <fullName evidence="3">Uncharacterized protein</fullName>
    </submittedName>
</protein>
<feature type="transmembrane region" description="Helical" evidence="1">
    <location>
        <begin position="33"/>
        <end position="54"/>
    </location>
</feature>
<comment type="caution">
    <text evidence="3">The sequence shown here is derived from an EMBL/GenBank/DDBJ whole genome shotgun (WGS) entry which is preliminary data.</text>
</comment>
<keyword evidence="1" id="KW-0812">Transmembrane</keyword>
<feature type="signal peptide" evidence="2">
    <location>
        <begin position="1"/>
        <end position="23"/>
    </location>
</feature>
<keyword evidence="2" id="KW-0732">Signal</keyword>
<evidence type="ECO:0000313" key="3">
    <source>
        <dbReference type="EMBL" id="OEV13018.1"/>
    </source>
</evidence>